<dbReference type="AlphaFoldDB" id="Q22LV9"/>
<proteinExistence type="predicted"/>
<sequence length="446" mass="52324">MSNMFQKKQKVPQYLGNSFKDFNDDYQNLTKNLSSKFKHTSMEQIEGSNDQKPNQNKKQSGNTWDSQHLDSFVANSPWATQSVYYQNNGAQSQLGNRLQAYSPNNASLYQNDPKKRMSQSQNQTRVYSSLKNNSTMANKNKDSNTNVRESFFFTSVSRFVDDNNYKMIDYPDRYSNKNFLVSDRRDVDINYYNKHFSVSKHTDNNSMKLSMCNQPVTLMTPAQKLDQLLNLKSEQKDFQNWKSEYAKMNKKYRVHKGMYPSGILQVDNPNNFESQLYSDEAKKEYLQQVRKEQFKDLHKDRLANLQRTNPQIEFLNNYSQRVFPNKDYDDKVKAPQLNASQYKFQHQYDSLAEVKNSSQIFNNTQRERLTPNWNSKRPVTTNLGSQGIDTGDRLFGAEAQNYSLVRAKYLREQDTKNRNFNIISYADNKIEFKKDKGLQNIEQTNV</sequence>
<dbReference type="KEGG" id="tet:TTHERM_00041580"/>
<feature type="region of interest" description="Disordered" evidence="1">
    <location>
        <begin position="103"/>
        <end position="122"/>
    </location>
</feature>
<name>Q22LV9_TETTS</name>
<dbReference type="HOGENOM" id="CLU_614682_0_0_1"/>
<accession>Q22LV9</accession>
<dbReference type="RefSeq" id="XP_977261.1">
    <property type="nucleotide sequence ID" value="XM_972168.1"/>
</dbReference>
<feature type="region of interest" description="Disordered" evidence="1">
    <location>
        <begin position="41"/>
        <end position="67"/>
    </location>
</feature>
<organism evidence="2 3">
    <name type="scientific">Tetrahymena thermophila (strain SB210)</name>
    <dbReference type="NCBI Taxonomy" id="312017"/>
    <lineage>
        <taxon>Eukaryota</taxon>
        <taxon>Sar</taxon>
        <taxon>Alveolata</taxon>
        <taxon>Ciliophora</taxon>
        <taxon>Intramacronucleata</taxon>
        <taxon>Oligohymenophorea</taxon>
        <taxon>Hymenostomatida</taxon>
        <taxon>Tetrahymenina</taxon>
        <taxon>Tetrahymenidae</taxon>
        <taxon>Tetrahymena</taxon>
    </lineage>
</organism>
<evidence type="ECO:0000313" key="3">
    <source>
        <dbReference type="Proteomes" id="UP000009168"/>
    </source>
</evidence>
<dbReference type="GeneID" id="7841467"/>
<reference evidence="3" key="1">
    <citation type="journal article" date="2006" name="PLoS Biol.">
        <title>Macronuclear genome sequence of the ciliate Tetrahymena thermophila, a model eukaryote.</title>
        <authorList>
            <person name="Eisen J.A."/>
            <person name="Coyne R.S."/>
            <person name="Wu M."/>
            <person name="Wu D."/>
            <person name="Thiagarajan M."/>
            <person name="Wortman J.R."/>
            <person name="Badger J.H."/>
            <person name="Ren Q."/>
            <person name="Amedeo P."/>
            <person name="Jones K.M."/>
            <person name="Tallon L.J."/>
            <person name="Delcher A.L."/>
            <person name="Salzberg S.L."/>
            <person name="Silva J.C."/>
            <person name="Haas B.J."/>
            <person name="Majoros W.H."/>
            <person name="Farzad M."/>
            <person name="Carlton J.M."/>
            <person name="Smith R.K. Jr."/>
            <person name="Garg J."/>
            <person name="Pearlman R.E."/>
            <person name="Karrer K.M."/>
            <person name="Sun L."/>
            <person name="Manning G."/>
            <person name="Elde N.C."/>
            <person name="Turkewitz A.P."/>
            <person name="Asai D.J."/>
            <person name="Wilkes D.E."/>
            <person name="Wang Y."/>
            <person name="Cai H."/>
            <person name="Collins K."/>
            <person name="Stewart B.A."/>
            <person name="Lee S.R."/>
            <person name="Wilamowska K."/>
            <person name="Weinberg Z."/>
            <person name="Ruzzo W.L."/>
            <person name="Wloga D."/>
            <person name="Gaertig J."/>
            <person name="Frankel J."/>
            <person name="Tsao C.-C."/>
            <person name="Gorovsky M.A."/>
            <person name="Keeling P.J."/>
            <person name="Waller R.F."/>
            <person name="Patron N.J."/>
            <person name="Cherry J.M."/>
            <person name="Stover N.A."/>
            <person name="Krieger C.J."/>
            <person name="del Toro C."/>
            <person name="Ryder H.F."/>
            <person name="Williamson S.C."/>
            <person name="Barbeau R.A."/>
            <person name="Hamilton E.P."/>
            <person name="Orias E."/>
        </authorList>
    </citation>
    <scope>NUCLEOTIDE SEQUENCE [LARGE SCALE GENOMIC DNA]</scope>
    <source>
        <strain evidence="3">SB210</strain>
    </source>
</reference>
<protein>
    <submittedName>
        <fullName evidence="2">Uncharacterized protein</fullName>
    </submittedName>
</protein>
<gene>
    <name evidence="2" type="ORF">TTHERM_00041580</name>
</gene>
<evidence type="ECO:0000256" key="1">
    <source>
        <dbReference type="SAM" id="MobiDB-lite"/>
    </source>
</evidence>
<dbReference type="OrthoDB" id="286336at2759"/>
<feature type="compositionally biased region" description="Polar residues" evidence="1">
    <location>
        <begin position="42"/>
        <end position="66"/>
    </location>
</feature>
<keyword evidence="3" id="KW-1185">Reference proteome</keyword>
<dbReference type="InParanoid" id="Q22LV9"/>
<evidence type="ECO:0000313" key="2">
    <source>
        <dbReference type="EMBL" id="EAR86673.1"/>
    </source>
</evidence>
<dbReference type="OMA" id="LHQHPIN"/>
<dbReference type="EMBL" id="GG662720">
    <property type="protein sequence ID" value="EAR86673.1"/>
    <property type="molecule type" value="Genomic_DNA"/>
</dbReference>
<dbReference type="Proteomes" id="UP000009168">
    <property type="component" value="Unassembled WGS sequence"/>
</dbReference>